<evidence type="ECO:0000313" key="6">
    <source>
        <dbReference type="Proteomes" id="UP000293195"/>
    </source>
</evidence>
<reference evidence="5 6" key="2">
    <citation type="journal article" date="2019" name="bioRxiv">
        <title>Genomics, evolutionary history and diagnostics of the Alternaria alternata species group including apple and Asian pear pathotypes.</title>
        <authorList>
            <person name="Armitage A.D."/>
            <person name="Cockerton H.M."/>
            <person name="Sreenivasaprasad S."/>
            <person name="Woodhall J.W."/>
            <person name="Lane C.R."/>
            <person name="Harrison R.J."/>
            <person name="Clarkson J.P."/>
        </authorList>
    </citation>
    <scope>NUCLEOTIDE SEQUENCE [LARGE SCALE GENOMIC DNA]</scope>
    <source>
        <strain evidence="5">FERA 1082</strain>
        <strain evidence="2">FERA 1164</strain>
        <strain evidence="6">FERA 635</strain>
    </source>
</reference>
<feature type="signal peptide" evidence="1">
    <location>
        <begin position="1"/>
        <end position="19"/>
    </location>
</feature>
<dbReference type="Proteomes" id="UP000292340">
    <property type="component" value="Unassembled WGS sequence"/>
</dbReference>
<keyword evidence="6" id="KW-1185">Reference proteome</keyword>
<name>A0A4Q4M3Y9_9PLEO</name>
<dbReference type="Proteomes" id="UP000293195">
    <property type="component" value="Unassembled WGS sequence"/>
</dbReference>
<feature type="chain" id="PRO_5044607917" description="MARVEL domain-containing protein" evidence="1">
    <location>
        <begin position="20"/>
        <end position="88"/>
    </location>
</feature>
<dbReference type="EMBL" id="PDXA01000052">
    <property type="protein sequence ID" value="RYN41005.1"/>
    <property type="molecule type" value="Genomic_DNA"/>
</dbReference>
<evidence type="ECO:0008006" key="7">
    <source>
        <dbReference type="Google" id="ProtNLM"/>
    </source>
</evidence>
<gene>
    <name evidence="3" type="ORF">AA0114_g10924</name>
    <name evidence="2" type="ORF">AA0115_g8344</name>
    <name evidence="4" type="ORF">AA0119_g6187</name>
</gene>
<reference evidence="3" key="3">
    <citation type="journal article" date="2019" name="J. ISSAAS">
        <title>Genomics, evolutionary history and diagnostics of the Alternaria alternata species group including apple and Asian pear pathotypes.</title>
        <authorList>
            <person name="Armitage A.D."/>
            <person name="Cockerton H.M."/>
            <person name="Sreenivasaprasad S."/>
            <person name="Woodhall J."/>
            <person name="Lane C."/>
            <person name="Harrison R.J."/>
            <person name="Clarkson J.P."/>
        </authorList>
    </citation>
    <scope>NUCLEOTIDE SEQUENCE</scope>
    <source>
        <strain evidence="3">FERA 1082</strain>
    </source>
</reference>
<evidence type="ECO:0000313" key="5">
    <source>
        <dbReference type="Proteomes" id="UP000292402"/>
    </source>
</evidence>
<evidence type="ECO:0000313" key="2">
    <source>
        <dbReference type="EMBL" id="RYN23940.1"/>
    </source>
</evidence>
<organism evidence="3 5">
    <name type="scientific">Alternaria tenuissima</name>
    <dbReference type="NCBI Taxonomy" id="119927"/>
    <lineage>
        <taxon>Eukaryota</taxon>
        <taxon>Fungi</taxon>
        <taxon>Dikarya</taxon>
        <taxon>Ascomycota</taxon>
        <taxon>Pezizomycotina</taxon>
        <taxon>Dothideomycetes</taxon>
        <taxon>Pleosporomycetidae</taxon>
        <taxon>Pleosporales</taxon>
        <taxon>Pleosporineae</taxon>
        <taxon>Pleosporaceae</taxon>
        <taxon>Alternaria</taxon>
        <taxon>Alternaria sect. Alternaria</taxon>
        <taxon>Alternaria alternata complex</taxon>
    </lineage>
</organism>
<reference evidence="2" key="1">
    <citation type="submission" date="2017-10" db="EMBL/GenBank/DDBJ databases">
        <authorList>
            <person name="Armitage A.D."/>
            <person name="Barbara D.J."/>
            <person name="Woodhall J.W."/>
            <person name="Sreenivasaprasad S."/>
            <person name="Lane C.R."/>
            <person name="Clarkson J.P."/>
            <person name="Harrison R.J."/>
        </authorList>
    </citation>
    <scope>NUCLEOTIDE SEQUENCE</scope>
    <source>
        <strain evidence="2">FERA 1164</strain>
        <strain evidence="4">FERA 635</strain>
    </source>
</reference>
<dbReference type="EMBL" id="PDXB01000023">
    <property type="protein sequence ID" value="RYN23940.1"/>
    <property type="molecule type" value="Genomic_DNA"/>
</dbReference>
<evidence type="ECO:0000313" key="3">
    <source>
        <dbReference type="EMBL" id="RYN41005.1"/>
    </source>
</evidence>
<keyword evidence="1" id="KW-0732">Signal</keyword>
<dbReference type="EMBL" id="PDXF01000020">
    <property type="protein sequence ID" value="RYO00248.1"/>
    <property type="molecule type" value="Genomic_DNA"/>
</dbReference>
<comment type="caution">
    <text evidence="3">The sequence shown here is derived from an EMBL/GenBank/DDBJ whole genome shotgun (WGS) entry which is preliminary data.</text>
</comment>
<sequence>MVASITLLVVLDGLGVADAAGSCSRRRAWGLLGDFVAAAIFVYDLGAHVWRGWANGQRATRGLGSYGGGIAFCNGVGDEEGGVAAVTR</sequence>
<dbReference type="AlphaFoldDB" id="A0A4Q4M3Y9"/>
<evidence type="ECO:0000313" key="4">
    <source>
        <dbReference type="EMBL" id="RYO00248.1"/>
    </source>
</evidence>
<proteinExistence type="predicted"/>
<accession>A0A4Q4M3Y9</accession>
<dbReference type="Proteomes" id="UP000292402">
    <property type="component" value="Unassembled WGS sequence"/>
</dbReference>
<evidence type="ECO:0000256" key="1">
    <source>
        <dbReference type="SAM" id="SignalP"/>
    </source>
</evidence>
<protein>
    <recommendedName>
        <fullName evidence="7">MARVEL domain-containing protein</fullName>
    </recommendedName>
</protein>